<comment type="similarity">
    <text evidence="2">Belongs to the UPF0161 family.</text>
</comment>
<evidence type="ECO:0000256" key="1">
    <source>
        <dbReference type="ARBA" id="ARBA00023136"/>
    </source>
</evidence>
<dbReference type="Proteomes" id="UP000199006">
    <property type="component" value="Unassembled WGS sequence"/>
</dbReference>
<dbReference type="SMART" id="SM01234">
    <property type="entry name" value="Haemolytic"/>
    <property type="match status" value="1"/>
</dbReference>
<proteinExistence type="inferred from homology"/>
<gene>
    <name evidence="3" type="ORF">SAMN02983006_02281</name>
</gene>
<organism evidence="3 4">
    <name type="scientific">Halanaerobium salsuginis</name>
    <dbReference type="NCBI Taxonomy" id="29563"/>
    <lineage>
        <taxon>Bacteria</taxon>
        <taxon>Bacillati</taxon>
        <taxon>Bacillota</taxon>
        <taxon>Clostridia</taxon>
        <taxon>Halanaerobiales</taxon>
        <taxon>Halanaerobiaceae</taxon>
        <taxon>Halanaerobium</taxon>
    </lineage>
</organism>
<dbReference type="PANTHER" id="PTHR33383:SF1">
    <property type="entry name" value="MEMBRANE PROTEIN INSERTION EFFICIENCY FACTOR-RELATED"/>
    <property type="match status" value="1"/>
</dbReference>
<evidence type="ECO:0000313" key="4">
    <source>
        <dbReference type="Proteomes" id="UP000199006"/>
    </source>
</evidence>
<comment type="function">
    <text evidence="2">Could be involved in insertion of integral membrane proteins into the membrane.</text>
</comment>
<dbReference type="OrthoDB" id="9801753at2"/>
<keyword evidence="2" id="KW-1003">Cell membrane</keyword>
<dbReference type="EMBL" id="FOTI01000039">
    <property type="protein sequence ID" value="SFL88438.1"/>
    <property type="molecule type" value="Genomic_DNA"/>
</dbReference>
<keyword evidence="1 2" id="KW-0472">Membrane</keyword>
<comment type="subcellular location">
    <subcellularLocation>
        <location evidence="2">Cell membrane</location>
        <topology evidence="2">Peripheral membrane protein</topology>
        <orientation evidence="2">Cytoplasmic side</orientation>
    </subcellularLocation>
</comment>
<dbReference type="STRING" id="29563.SAMN02983006_02281"/>
<dbReference type="InterPro" id="IPR002696">
    <property type="entry name" value="Membr_insert_effic_factor_YidD"/>
</dbReference>
<sequence length="69" mass="8051">MKKSILFFIKIYQKIISPWTPNSCRYLPTCSEYTRQAVEKYGAIRGSFLGLKRILRCHPFHPGGYDPVE</sequence>
<protein>
    <recommendedName>
        <fullName evidence="2">Putative membrane protein insertion efficiency factor</fullName>
    </recommendedName>
</protein>
<dbReference type="GO" id="GO:0005886">
    <property type="term" value="C:plasma membrane"/>
    <property type="evidence" value="ECO:0007669"/>
    <property type="project" value="UniProtKB-SubCell"/>
</dbReference>
<dbReference type="HAMAP" id="MF_00386">
    <property type="entry name" value="UPF0161_YidD"/>
    <property type="match status" value="1"/>
</dbReference>
<dbReference type="RefSeq" id="WP_089862314.1">
    <property type="nucleotide sequence ID" value="NZ_FOTI01000039.1"/>
</dbReference>
<dbReference type="Pfam" id="PF01809">
    <property type="entry name" value="YidD"/>
    <property type="match status" value="1"/>
</dbReference>
<dbReference type="AlphaFoldDB" id="A0A1I4LBJ1"/>
<dbReference type="PANTHER" id="PTHR33383">
    <property type="entry name" value="MEMBRANE PROTEIN INSERTION EFFICIENCY FACTOR-RELATED"/>
    <property type="match status" value="1"/>
</dbReference>
<accession>A0A1I4LBJ1</accession>
<dbReference type="NCBIfam" id="TIGR00278">
    <property type="entry name" value="membrane protein insertion efficiency factor YidD"/>
    <property type="match status" value="1"/>
</dbReference>
<reference evidence="3 4" key="1">
    <citation type="submission" date="2016-10" db="EMBL/GenBank/DDBJ databases">
        <authorList>
            <person name="de Groot N.N."/>
        </authorList>
    </citation>
    <scope>NUCLEOTIDE SEQUENCE [LARGE SCALE GENOMIC DNA]</scope>
    <source>
        <strain evidence="3 4">ATCC 51327</strain>
    </source>
</reference>
<keyword evidence="4" id="KW-1185">Reference proteome</keyword>
<evidence type="ECO:0000313" key="3">
    <source>
        <dbReference type="EMBL" id="SFL88438.1"/>
    </source>
</evidence>
<evidence type="ECO:0000256" key="2">
    <source>
        <dbReference type="HAMAP-Rule" id="MF_00386"/>
    </source>
</evidence>
<name>A0A1I4LBJ1_9FIRM</name>